<dbReference type="CDD" id="cd12215">
    <property type="entry name" value="ChiC_BD"/>
    <property type="match status" value="1"/>
</dbReference>
<organism evidence="3 4">
    <name type="scientific">Mesorhizobium wenxiniae</name>
    <dbReference type="NCBI Taxonomy" id="2014805"/>
    <lineage>
        <taxon>Bacteria</taxon>
        <taxon>Pseudomonadati</taxon>
        <taxon>Pseudomonadota</taxon>
        <taxon>Alphaproteobacteria</taxon>
        <taxon>Hyphomicrobiales</taxon>
        <taxon>Phyllobacteriaceae</taxon>
        <taxon>Mesorhizobium</taxon>
    </lineage>
</organism>
<gene>
    <name evidence="3" type="ORF">CIT31_29805</name>
</gene>
<dbReference type="OrthoDB" id="7869742at2"/>
<evidence type="ECO:0000256" key="2">
    <source>
        <dbReference type="SAM" id="MobiDB-lite"/>
    </source>
</evidence>
<feature type="compositionally biased region" description="Basic and acidic residues" evidence="2">
    <location>
        <begin position="245"/>
        <end position="254"/>
    </location>
</feature>
<keyword evidence="1" id="KW-0175">Coiled coil</keyword>
<dbReference type="RefSeq" id="WP_095521470.1">
    <property type="nucleotide sequence ID" value="NZ_NPKH01000037.1"/>
</dbReference>
<feature type="coiled-coil region" evidence="1">
    <location>
        <begin position="15"/>
        <end position="49"/>
    </location>
</feature>
<dbReference type="GO" id="GO:0030246">
    <property type="term" value="F:carbohydrate binding"/>
    <property type="evidence" value="ECO:0007669"/>
    <property type="project" value="InterPro"/>
</dbReference>
<dbReference type="GO" id="GO:0005975">
    <property type="term" value="P:carbohydrate metabolic process"/>
    <property type="evidence" value="ECO:0007669"/>
    <property type="project" value="InterPro"/>
</dbReference>
<dbReference type="GO" id="GO:0005576">
    <property type="term" value="C:extracellular region"/>
    <property type="evidence" value="ECO:0007669"/>
    <property type="project" value="InterPro"/>
</dbReference>
<feature type="compositionally biased region" description="Polar residues" evidence="2">
    <location>
        <begin position="223"/>
        <end position="241"/>
    </location>
</feature>
<evidence type="ECO:0000313" key="3">
    <source>
        <dbReference type="EMBL" id="PAP92153.1"/>
    </source>
</evidence>
<dbReference type="Proteomes" id="UP000215931">
    <property type="component" value="Unassembled WGS sequence"/>
</dbReference>
<proteinExistence type="predicted"/>
<sequence length="254" mass="28290">MTKGPVIVDQQAGDLAKIDGEISDAKARIKRLGAEYADAEEKLDDARWNATRKAMGTARSSLDALETKRAEILAGIYVEKVEPKQQVSAAPVQRRAWEIDEKVLKARVPEYPDIKRGSDADKDEAFFKEYDHSVNYWVAKIQDEFRQDGFHPDVKVGLDFMATMIGVQKANFLWLSGRCMSLETCLAEIENRPTLKYAGVWSASTTYVPGEIVSHGGSSWHSNIKSQGLQPGESNPASWTLMTKRGRDGKDARP</sequence>
<comment type="caution">
    <text evidence="3">The sequence shown here is derived from an EMBL/GenBank/DDBJ whole genome shotgun (WGS) entry which is preliminary data.</text>
</comment>
<dbReference type="Gene3D" id="2.10.10.20">
    <property type="entry name" value="Carbohydrate-binding module superfamily 5/12"/>
    <property type="match status" value="1"/>
</dbReference>
<evidence type="ECO:0000313" key="4">
    <source>
        <dbReference type="Proteomes" id="UP000215931"/>
    </source>
</evidence>
<protein>
    <submittedName>
        <fullName evidence="3">Uncharacterized protein</fullName>
    </submittedName>
</protein>
<reference evidence="3 4" key="1">
    <citation type="submission" date="2017-08" db="EMBL/GenBank/DDBJ databases">
        <title>Mesorhizobium wenxinae sp. nov., a novel rhizobial species isolated from root nodules of chickpea (Cicer arietinum L.).</title>
        <authorList>
            <person name="Zhang J."/>
        </authorList>
    </citation>
    <scope>NUCLEOTIDE SEQUENCE [LARGE SCALE GENOMIC DNA]</scope>
    <source>
        <strain evidence="4">WYCCWR 10019</strain>
    </source>
</reference>
<dbReference type="EMBL" id="NPKH01000037">
    <property type="protein sequence ID" value="PAP92153.1"/>
    <property type="molecule type" value="Genomic_DNA"/>
</dbReference>
<evidence type="ECO:0000256" key="1">
    <source>
        <dbReference type="SAM" id="Coils"/>
    </source>
</evidence>
<feature type="region of interest" description="Disordered" evidence="2">
    <location>
        <begin position="223"/>
        <end position="254"/>
    </location>
</feature>
<dbReference type="AlphaFoldDB" id="A0A271K8Q3"/>
<keyword evidence="4" id="KW-1185">Reference proteome</keyword>
<accession>A0A271K8Q3</accession>
<name>A0A271K8Q3_9HYPH</name>
<dbReference type="InterPro" id="IPR036573">
    <property type="entry name" value="CBM_sf_5/12"/>
</dbReference>
<dbReference type="SUPFAM" id="SSF51055">
    <property type="entry name" value="Carbohydrate binding domain"/>
    <property type="match status" value="1"/>
</dbReference>
<dbReference type="GO" id="GO:0004553">
    <property type="term" value="F:hydrolase activity, hydrolyzing O-glycosyl compounds"/>
    <property type="evidence" value="ECO:0007669"/>
    <property type="project" value="InterPro"/>
</dbReference>